<feature type="region of interest" description="Disordered" evidence="1">
    <location>
        <begin position="14"/>
        <end position="54"/>
    </location>
</feature>
<evidence type="ECO:0000313" key="3">
    <source>
        <dbReference type="Proteomes" id="UP000266426"/>
    </source>
</evidence>
<proteinExistence type="predicted"/>
<dbReference type="EMBL" id="QZJZ01000073">
    <property type="protein sequence ID" value="RJP57894.1"/>
    <property type="molecule type" value="Genomic_DNA"/>
</dbReference>
<sequence length="253" mass="28507">MVSNNSAVNIISSSSPAVDDVDPRLLPGTGTQDGSIAEVYSPQPETHQPDKHTIPYSRFKEVIDERNRLREELASNQNKDSRNNPQLSDEELNYLWDENPSHAAKLMFSELMRDMRSREAARDEHLSKTLERYPELRDTNHAILHLAKEIISVEMPELKSDPRGLAIAAEIAAGRYYRDQFTGNTRESDSALRTLEATRTANLRYVPGTAGLQTGSVRKHDALSADEQRIARMMGVPVDQYVNNKRNKKGGTY</sequence>
<name>A0A3A4QVV1_9BACT</name>
<protein>
    <submittedName>
        <fullName evidence="2">Uncharacterized protein</fullName>
    </submittedName>
</protein>
<dbReference type="AlphaFoldDB" id="A0A3A4QVV1"/>
<organism evidence="2 3">
    <name type="scientific">Candidatus Auribacter fodinae</name>
    <dbReference type="NCBI Taxonomy" id="2093366"/>
    <lineage>
        <taxon>Bacteria</taxon>
        <taxon>Pseudomonadati</taxon>
        <taxon>Candidatus Auribacterota</taxon>
        <taxon>Candidatus Auribacteria</taxon>
        <taxon>Candidatus Auribacterales</taxon>
        <taxon>Candidatus Auribacteraceae</taxon>
        <taxon>Candidatus Auribacter</taxon>
    </lineage>
</organism>
<reference evidence="2 3" key="1">
    <citation type="journal article" date="2017" name="ISME J.">
        <title>Energy and carbon metabolisms in a deep terrestrial subsurface fluid microbial community.</title>
        <authorList>
            <person name="Momper L."/>
            <person name="Jungbluth S.P."/>
            <person name="Lee M.D."/>
            <person name="Amend J.P."/>
        </authorList>
    </citation>
    <scope>NUCLEOTIDE SEQUENCE [LARGE SCALE GENOMIC DNA]</scope>
    <source>
        <strain evidence="2">SURF_26</strain>
    </source>
</reference>
<accession>A0A3A4QVV1</accession>
<dbReference type="Proteomes" id="UP000266426">
    <property type="component" value="Unassembled WGS sequence"/>
</dbReference>
<evidence type="ECO:0000313" key="2">
    <source>
        <dbReference type="EMBL" id="RJP57894.1"/>
    </source>
</evidence>
<evidence type="ECO:0000256" key="1">
    <source>
        <dbReference type="SAM" id="MobiDB-lite"/>
    </source>
</evidence>
<comment type="caution">
    <text evidence="2">The sequence shown here is derived from an EMBL/GenBank/DDBJ whole genome shotgun (WGS) entry which is preliminary data.</text>
</comment>
<gene>
    <name evidence="2" type="ORF">C4541_09140</name>
</gene>